<dbReference type="SUPFAM" id="SSF54001">
    <property type="entry name" value="Cysteine proteinases"/>
    <property type="match status" value="1"/>
</dbReference>
<protein>
    <submittedName>
        <fullName evidence="2">YiiX/YebB-like N1pC/P60 family cysteine hydrolase</fullName>
    </submittedName>
</protein>
<proteinExistence type="predicted"/>
<evidence type="ECO:0000313" key="3">
    <source>
        <dbReference type="Proteomes" id="UP001596107"/>
    </source>
</evidence>
<dbReference type="Gene3D" id="3.90.1720.10">
    <property type="entry name" value="endopeptidase domain like (from Nostoc punctiforme)"/>
    <property type="match status" value="1"/>
</dbReference>
<feature type="region of interest" description="Disordered" evidence="1">
    <location>
        <begin position="256"/>
        <end position="279"/>
    </location>
</feature>
<dbReference type="EMBL" id="JBHSNB010000006">
    <property type="protein sequence ID" value="MFC5587174.1"/>
    <property type="molecule type" value="Genomic_DNA"/>
</dbReference>
<dbReference type="Pfam" id="PF05708">
    <property type="entry name" value="Peptidase_C92"/>
    <property type="match status" value="1"/>
</dbReference>
<gene>
    <name evidence="2" type="ORF">ACFPOD_18815</name>
</gene>
<name>A0ABW0TF40_9HYPH</name>
<evidence type="ECO:0000256" key="1">
    <source>
        <dbReference type="SAM" id="MobiDB-lite"/>
    </source>
</evidence>
<accession>A0ABW0TF40</accession>
<sequence length="279" mass="31481">MSEQTGTLLDRFGRFLARRLQSESSGYQPYTPSDPETLHRTLQPGDILLIEGNQRISAAIKYLTQSTWSHAALYVGDALPEPEDGSERPRLVEVVLGDGCIAVPLSKYKTYNTRICRASGLTPDDRNAIVDFMIGKLGLHYDMRNIFDLMRYFLPTPPVPVRWRRRMIAIGSGDPTRAICSSLIAQAFQKVGYPILPEITKAKGRASAESTYSRQEILHIRHHSLFTPRDFDLSPYFAIIKPTLAFGFDYKTLNWGPPPGQEGSERREKAQHRAQGEQD</sequence>
<dbReference type="InterPro" id="IPR038765">
    <property type="entry name" value="Papain-like_cys_pep_sf"/>
</dbReference>
<reference evidence="3" key="1">
    <citation type="journal article" date="2019" name="Int. J. Syst. Evol. Microbiol.">
        <title>The Global Catalogue of Microorganisms (GCM) 10K type strain sequencing project: providing services to taxonomists for standard genome sequencing and annotation.</title>
        <authorList>
            <consortium name="The Broad Institute Genomics Platform"/>
            <consortium name="The Broad Institute Genome Sequencing Center for Infectious Disease"/>
            <person name="Wu L."/>
            <person name="Ma J."/>
        </authorList>
    </citation>
    <scope>NUCLEOTIDE SEQUENCE [LARGE SCALE GENOMIC DNA]</scope>
    <source>
        <strain evidence="3">JCM 3366</strain>
    </source>
</reference>
<organism evidence="2 3">
    <name type="scientific">Nitratireductor kimnyeongensis</name>
    <dbReference type="NCBI Taxonomy" id="430679"/>
    <lineage>
        <taxon>Bacteria</taxon>
        <taxon>Pseudomonadati</taxon>
        <taxon>Pseudomonadota</taxon>
        <taxon>Alphaproteobacteria</taxon>
        <taxon>Hyphomicrobiales</taxon>
        <taxon>Phyllobacteriaceae</taxon>
        <taxon>Nitratireductor</taxon>
    </lineage>
</organism>
<comment type="caution">
    <text evidence="2">The sequence shown here is derived from an EMBL/GenBank/DDBJ whole genome shotgun (WGS) entry which is preliminary data.</text>
</comment>
<dbReference type="RefSeq" id="WP_246637930.1">
    <property type="nucleotide sequence ID" value="NZ_CP078143.1"/>
</dbReference>
<dbReference type="InterPro" id="IPR024453">
    <property type="entry name" value="Peptidase_C92"/>
</dbReference>
<keyword evidence="3" id="KW-1185">Reference proteome</keyword>
<dbReference type="Proteomes" id="UP001596107">
    <property type="component" value="Unassembled WGS sequence"/>
</dbReference>
<evidence type="ECO:0000313" key="2">
    <source>
        <dbReference type="EMBL" id="MFC5587174.1"/>
    </source>
</evidence>